<evidence type="ECO:0000313" key="14">
    <source>
        <dbReference type="EMBL" id="MEW9501403.1"/>
    </source>
</evidence>
<dbReference type="PANTHER" id="PTHR43765:SF2">
    <property type="entry name" value="2-DEHYDROPANTOATE 2-REDUCTASE"/>
    <property type="match status" value="1"/>
</dbReference>
<keyword evidence="7 11" id="KW-0521">NADP</keyword>
<dbReference type="Gene3D" id="3.40.50.720">
    <property type="entry name" value="NAD(P)-binding Rossmann-like Domain"/>
    <property type="match status" value="1"/>
</dbReference>
<dbReference type="EMBL" id="JBFMIA010000003">
    <property type="protein sequence ID" value="MEW9501403.1"/>
    <property type="molecule type" value="Genomic_DNA"/>
</dbReference>
<comment type="catalytic activity">
    <reaction evidence="10 11">
        <text>(R)-pantoate + NADP(+) = 2-dehydropantoate + NADPH + H(+)</text>
        <dbReference type="Rhea" id="RHEA:16233"/>
        <dbReference type="ChEBI" id="CHEBI:11561"/>
        <dbReference type="ChEBI" id="CHEBI:15378"/>
        <dbReference type="ChEBI" id="CHEBI:15980"/>
        <dbReference type="ChEBI" id="CHEBI:57783"/>
        <dbReference type="ChEBI" id="CHEBI:58349"/>
        <dbReference type="EC" id="1.1.1.169"/>
    </reaction>
</comment>
<dbReference type="InterPro" id="IPR008927">
    <property type="entry name" value="6-PGluconate_DH-like_C_sf"/>
</dbReference>
<dbReference type="GO" id="GO:0008677">
    <property type="term" value="F:2-dehydropantoate 2-reductase activity"/>
    <property type="evidence" value="ECO:0007669"/>
    <property type="project" value="UniProtKB-EC"/>
</dbReference>
<dbReference type="Proteomes" id="UP001556040">
    <property type="component" value="Unassembled WGS sequence"/>
</dbReference>
<evidence type="ECO:0000256" key="6">
    <source>
        <dbReference type="ARBA" id="ARBA00022655"/>
    </source>
</evidence>
<dbReference type="InterPro" id="IPR050838">
    <property type="entry name" value="Ketopantoate_reductase"/>
</dbReference>
<dbReference type="InterPro" id="IPR036291">
    <property type="entry name" value="NAD(P)-bd_dom_sf"/>
</dbReference>
<comment type="similarity">
    <text evidence="3 11">Belongs to the ketopantoate reductase family.</text>
</comment>
<dbReference type="InterPro" id="IPR013328">
    <property type="entry name" value="6PGD_dom2"/>
</dbReference>
<dbReference type="SUPFAM" id="SSF48179">
    <property type="entry name" value="6-phosphogluconate dehydrogenase C-terminal domain-like"/>
    <property type="match status" value="1"/>
</dbReference>
<name>A0ABV3Q2R9_9BACL</name>
<dbReference type="InterPro" id="IPR013752">
    <property type="entry name" value="KPA_reductase"/>
</dbReference>
<evidence type="ECO:0000256" key="9">
    <source>
        <dbReference type="ARBA" id="ARBA00032024"/>
    </source>
</evidence>
<evidence type="ECO:0000256" key="11">
    <source>
        <dbReference type="RuleBase" id="RU362068"/>
    </source>
</evidence>
<dbReference type="Gene3D" id="1.10.1040.10">
    <property type="entry name" value="N-(1-d-carboxylethyl)-l-norvaline Dehydrogenase, domain 2"/>
    <property type="match status" value="1"/>
</dbReference>
<evidence type="ECO:0000256" key="8">
    <source>
        <dbReference type="ARBA" id="ARBA00023002"/>
    </source>
</evidence>
<evidence type="ECO:0000256" key="5">
    <source>
        <dbReference type="ARBA" id="ARBA00019465"/>
    </source>
</evidence>
<dbReference type="SUPFAM" id="SSF51735">
    <property type="entry name" value="NAD(P)-binding Rossmann-fold domains"/>
    <property type="match status" value="1"/>
</dbReference>
<evidence type="ECO:0000256" key="2">
    <source>
        <dbReference type="ARBA" id="ARBA00004994"/>
    </source>
</evidence>
<keyword evidence="15" id="KW-1185">Reference proteome</keyword>
<comment type="pathway">
    <text evidence="2 11">Cofactor biosynthesis; (R)-pantothenate biosynthesis; (R)-pantoate from 3-methyl-2-oxobutanoate: step 2/2.</text>
</comment>
<organism evidence="14 15">
    <name type="scientific">Jeotgalibacillus marinus</name>
    <dbReference type="NCBI Taxonomy" id="86667"/>
    <lineage>
        <taxon>Bacteria</taxon>
        <taxon>Bacillati</taxon>
        <taxon>Bacillota</taxon>
        <taxon>Bacilli</taxon>
        <taxon>Bacillales</taxon>
        <taxon>Caryophanaceae</taxon>
        <taxon>Jeotgalibacillus</taxon>
    </lineage>
</organism>
<comment type="caution">
    <text evidence="14">The sequence shown here is derived from an EMBL/GenBank/DDBJ whole genome shotgun (WGS) entry which is preliminary data.</text>
</comment>
<feature type="domain" description="Ketopantoate reductase C-terminal" evidence="13">
    <location>
        <begin position="176"/>
        <end position="288"/>
    </location>
</feature>
<evidence type="ECO:0000256" key="10">
    <source>
        <dbReference type="ARBA" id="ARBA00048793"/>
    </source>
</evidence>
<comment type="function">
    <text evidence="1 11">Catalyzes the NADPH-dependent reduction of ketopantoate into pantoic acid.</text>
</comment>
<evidence type="ECO:0000256" key="7">
    <source>
        <dbReference type="ARBA" id="ARBA00022857"/>
    </source>
</evidence>
<proteinExistence type="inferred from homology"/>
<sequence length="300" mass="33760">MNISILGAGAIGLLFSARLAKSGHNIRIITHHQKQADHINQNGITCHDPNQSMNAYVTASADPSIGIKSDCWILTVKQYQLKELQPVIESISYHTPIIFTQNGMGHLEFMESLPHSQLFVSTVEHGASKESSTTVHHNGIGRWQIAPFKGEKEKLKELLTINNSDFPILFRQEYYHMLLEKLIKNIMINSLTAIFRVPNGELIRNPYLRNLLHDLYLEMILIFPEAKSFLSIQQVESLCIKTAENTSSMNADLQQGRKTEVDSILGFAINVASQKGVRTPLLHFLNKAICGLEFREGIRS</sequence>
<feature type="domain" description="Ketopantoate reductase N-terminal" evidence="12">
    <location>
        <begin position="3"/>
        <end position="149"/>
    </location>
</feature>
<reference evidence="14 15" key="1">
    <citation type="journal article" date="1979" name="Int. J. Syst. Evol. Microbiol.">
        <title>Bacillus globisporus subsp. marinus subsp. nov.</title>
        <authorList>
            <person name="Liu H."/>
        </authorList>
    </citation>
    <scope>NUCLEOTIDE SEQUENCE [LARGE SCALE GENOMIC DNA]</scope>
    <source>
        <strain evidence="14 15">DSM 1297</strain>
    </source>
</reference>
<keyword evidence="6 11" id="KW-0566">Pantothenate biosynthesis</keyword>
<dbReference type="RefSeq" id="WP_367778876.1">
    <property type="nucleotide sequence ID" value="NZ_JBFMIA010000003.1"/>
</dbReference>
<evidence type="ECO:0000256" key="1">
    <source>
        <dbReference type="ARBA" id="ARBA00002919"/>
    </source>
</evidence>
<gene>
    <name evidence="14" type="ORF">AB1471_06260</name>
</gene>
<evidence type="ECO:0000256" key="4">
    <source>
        <dbReference type="ARBA" id="ARBA00013014"/>
    </source>
</evidence>
<dbReference type="InterPro" id="IPR013332">
    <property type="entry name" value="KPR_N"/>
</dbReference>
<evidence type="ECO:0000259" key="12">
    <source>
        <dbReference type="Pfam" id="PF02558"/>
    </source>
</evidence>
<dbReference type="Pfam" id="PF08546">
    <property type="entry name" value="ApbA_C"/>
    <property type="match status" value="1"/>
</dbReference>
<evidence type="ECO:0000259" key="13">
    <source>
        <dbReference type="Pfam" id="PF08546"/>
    </source>
</evidence>
<dbReference type="InterPro" id="IPR003710">
    <property type="entry name" value="ApbA"/>
</dbReference>
<evidence type="ECO:0000256" key="3">
    <source>
        <dbReference type="ARBA" id="ARBA00007870"/>
    </source>
</evidence>
<dbReference type="PANTHER" id="PTHR43765">
    <property type="entry name" value="2-DEHYDROPANTOATE 2-REDUCTASE-RELATED"/>
    <property type="match status" value="1"/>
</dbReference>
<dbReference type="Pfam" id="PF02558">
    <property type="entry name" value="ApbA"/>
    <property type="match status" value="1"/>
</dbReference>
<protein>
    <recommendedName>
        <fullName evidence="5 11">2-dehydropantoate 2-reductase</fullName>
        <ecNumber evidence="4 11">1.1.1.169</ecNumber>
    </recommendedName>
    <alternativeName>
        <fullName evidence="9 11">Ketopantoate reductase</fullName>
    </alternativeName>
</protein>
<dbReference type="NCBIfam" id="TIGR00745">
    <property type="entry name" value="apbA_panE"/>
    <property type="match status" value="1"/>
</dbReference>
<evidence type="ECO:0000313" key="15">
    <source>
        <dbReference type="Proteomes" id="UP001556040"/>
    </source>
</evidence>
<dbReference type="EC" id="1.1.1.169" evidence="4 11"/>
<accession>A0ABV3Q2R9</accession>
<keyword evidence="8 11" id="KW-0560">Oxidoreductase</keyword>